<dbReference type="AlphaFoldDB" id="A0A7C8MHG2"/>
<dbReference type="EMBL" id="JAADJZ010000001">
    <property type="protein sequence ID" value="KAF2878598.1"/>
    <property type="molecule type" value="Genomic_DNA"/>
</dbReference>
<sequence length="397" mass="46325">TMDLCEECDNPGTVRCSGCRESHYCSKGCQRKGWKLHKILCTTFKDFQDRRAAREPGEIWTRAIYFHPEEEQSRFVWMRSQHGRHNGRRWLKPESYELFANTENEAMEAHDLSSAEFFRNEVRDRDLNHTFFLRYRDDFLSDGSKANGAIRNVVKNTGYLHDWRGPVVAYGTGHLTNDILLDRDPEYGIDLTPADFRHIIDQLNYYVFRGSYVELRRTLNPARKIQGVRINCDADIEVDKRPRFEKVEIPPADPVFSQDPTPVSKRIELPIVVRRVLRSVSGWVRRKSEYRGAHAPKDNQAATFLHIGCDPKENYYRRYSWGLAPMEWQDSVGAVIVARKDKQPLLPEHVAALADWCQFKLIHDFQEQNEADLSGHVVLPKITKAEFEKHYSAWKAR</sequence>
<feature type="non-terminal residue" evidence="6">
    <location>
        <position position="1"/>
    </location>
</feature>
<gene>
    <name evidence="6" type="ORF">BDV95DRAFT_479395</name>
</gene>
<keyword evidence="2 4" id="KW-0863">Zinc-finger</keyword>
<comment type="caution">
    <text evidence="6">The sequence shown here is derived from an EMBL/GenBank/DDBJ whole genome shotgun (WGS) entry which is preliminary data.</text>
</comment>
<feature type="domain" description="MYND-type" evidence="5">
    <location>
        <begin position="5"/>
        <end position="41"/>
    </location>
</feature>
<dbReference type="Gene3D" id="6.10.140.2220">
    <property type="match status" value="1"/>
</dbReference>
<keyword evidence="7" id="KW-1185">Reference proteome</keyword>
<dbReference type="PROSITE" id="PS50865">
    <property type="entry name" value="ZF_MYND_2"/>
    <property type="match status" value="1"/>
</dbReference>
<protein>
    <recommendedName>
        <fullName evidence="5">MYND-type domain-containing protein</fullName>
    </recommendedName>
</protein>
<keyword evidence="1" id="KW-0479">Metal-binding</keyword>
<evidence type="ECO:0000256" key="1">
    <source>
        <dbReference type="ARBA" id="ARBA00022723"/>
    </source>
</evidence>
<dbReference type="Proteomes" id="UP000481861">
    <property type="component" value="Unassembled WGS sequence"/>
</dbReference>
<dbReference type="SUPFAM" id="SSF144232">
    <property type="entry name" value="HIT/MYND zinc finger-like"/>
    <property type="match status" value="1"/>
</dbReference>
<keyword evidence="3" id="KW-0862">Zinc</keyword>
<evidence type="ECO:0000256" key="2">
    <source>
        <dbReference type="ARBA" id="ARBA00022771"/>
    </source>
</evidence>
<name>A0A7C8MHG2_9PLEO</name>
<evidence type="ECO:0000313" key="7">
    <source>
        <dbReference type="Proteomes" id="UP000481861"/>
    </source>
</evidence>
<reference evidence="6 7" key="1">
    <citation type="submission" date="2020-01" db="EMBL/GenBank/DDBJ databases">
        <authorList>
            <consortium name="DOE Joint Genome Institute"/>
            <person name="Haridas S."/>
            <person name="Albert R."/>
            <person name="Binder M."/>
            <person name="Bloem J."/>
            <person name="Labutti K."/>
            <person name="Salamov A."/>
            <person name="Andreopoulos B."/>
            <person name="Baker S.E."/>
            <person name="Barry K."/>
            <person name="Bills G."/>
            <person name="Bluhm B.H."/>
            <person name="Cannon C."/>
            <person name="Castanera R."/>
            <person name="Culley D.E."/>
            <person name="Daum C."/>
            <person name="Ezra D."/>
            <person name="Gonzalez J.B."/>
            <person name="Henrissat B."/>
            <person name="Kuo A."/>
            <person name="Liang C."/>
            <person name="Lipzen A."/>
            <person name="Lutzoni F."/>
            <person name="Magnuson J."/>
            <person name="Mondo S."/>
            <person name="Nolan M."/>
            <person name="Ohm R."/>
            <person name="Pangilinan J."/>
            <person name="Park H.-J.H."/>
            <person name="Ramirez L."/>
            <person name="Alfaro M."/>
            <person name="Sun H."/>
            <person name="Tritt A."/>
            <person name="Yoshinaga Y."/>
            <person name="Zwiers L.-H.L."/>
            <person name="Turgeon B.G."/>
            <person name="Goodwin S.B."/>
            <person name="Spatafora J.W."/>
            <person name="Crous P.W."/>
            <person name="Grigoriev I.V."/>
        </authorList>
    </citation>
    <scope>NUCLEOTIDE SEQUENCE [LARGE SCALE GENOMIC DNA]</scope>
    <source>
        <strain evidence="6 7">CBS 611.86</strain>
    </source>
</reference>
<dbReference type="GO" id="GO:0008270">
    <property type="term" value="F:zinc ion binding"/>
    <property type="evidence" value="ECO:0007669"/>
    <property type="project" value="UniProtKB-KW"/>
</dbReference>
<dbReference type="Pfam" id="PF01753">
    <property type="entry name" value="zf-MYND"/>
    <property type="match status" value="1"/>
</dbReference>
<evidence type="ECO:0000256" key="3">
    <source>
        <dbReference type="ARBA" id="ARBA00022833"/>
    </source>
</evidence>
<proteinExistence type="predicted"/>
<dbReference type="InterPro" id="IPR002893">
    <property type="entry name" value="Znf_MYND"/>
</dbReference>
<dbReference type="OrthoDB" id="437457at2759"/>
<evidence type="ECO:0000256" key="4">
    <source>
        <dbReference type="PROSITE-ProRule" id="PRU00134"/>
    </source>
</evidence>
<evidence type="ECO:0000313" key="6">
    <source>
        <dbReference type="EMBL" id="KAF2878598.1"/>
    </source>
</evidence>
<evidence type="ECO:0000259" key="5">
    <source>
        <dbReference type="PROSITE" id="PS50865"/>
    </source>
</evidence>
<organism evidence="6 7">
    <name type="scientific">Massariosphaeria phaeospora</name>
    <dbReference type="NCBI Taxonomy" id="100035"/>
    <lineage>
        <taxon>Eukaryota</taxon>
        <taxon>Fungi</taxon>
        <taxon>Dikarya</taxon>
        <taxon>Ascomycota</taxon>
        <taxon>Pezizomycotina</taxon>
        <taxon>Dothideomycetes</taxon>
        <taxon>Pleosporomycetidae</taxon>
        <taxon>Pleosporales</taxon>
        <taxon>Pleosporales incertae sedis</taxon>
        <taxon>Massariosphaeria</taxon>
    </lineage>
</organism>
<accession>A0A7C8MHG2</accession>
<dbReference type="PROSITE" id="PS01360">
    <property type="entry name" value="ZF_MYND_1"/>
    <property type="match status" value="1"/>
</dbReference>